<dbReference type="GO" id="GO:0005829">
    <property type="term" value="C:cytosol"/>
    <property type="evidence" value="ECO:0007669"/>
    <property type="project" value="TreeGrafter"/>
</dbReference>
<keyword evidence="17" id="KW-1185">Reference proteome</keyword>
<evidence type="ECO:0000256" key="10">
    <source>
        <dbReference type="ARBA" id="ARBA00030308"/>
    </source>
</evidence>
<dbReference type="EC" id="3.6.1.13" evidence="3"/>
<feature type="binding site" evidence="13">
    <location>
        <position position="102"/>
    </location>
    <ligand>
        <name>Mg(2+)</name>
        <dbReference type="ChEBI" id="CHEBI:18420"/>
        <label>1</label>
    </ligand>
</feature>
<feature type="binding site" evidence="13">
    <location>
        <position position="122"/>
    </location>
    <ligand>
        <name>Mg(2+)</name>
        <dbReference type="ChEBI" id="CHEBI:18420"/>
        <label>1</label>
    </ligand>
</feature>
<dbReference type="GO" id="GO:0006753">
    <property type="term" value="P:nucleoside phosphate metabolic process"/>
    <property type="evidence" value="ECO:0007669"/>
    <property type="project" value="TreeGrafter"/>
</dbReference>
<name>A0AAN1WJH1_9GAMM</name>
<evidence type="ECO:0000313" key="17">
    <source>
        <dbReference type="Proteomes" id="UP001320119"/>
    </source>
</evidence>
<protein>
    <recommendedName>
        <fullName evidence="4">ADP-ribose pyrophosphatase</fullName>
        <ecNumber evidence="3">3.6.1.13</ecNumber>
    </recommendedName>
    <alternativeName>
        <fullName evidence="9">ADP-ribose diphosphatase</fullName>
    </alternativeName>
    <alternativeName>
        <fullName evidence="11">ADP-ribose phosphohydrolase</fullName>
    </alternativeName>
    <alternativeName>
        <fullName evidence="10">Adenosine diphosphoribose pyrophosphatase</fullName>
    </alternativeName>
</protein>
<dbReference type="InterPro" id="IPR000086">
    <property type="entry name" value="NUDIX_hydrolase_dom"/>
</dbReference>
<feature type="short sequence motif" description="Nudix box" evidence="14">
    <location>
        <begin position="103"/>
        <end position="125"/>
    </location>
</feature>
<evidence type="ECO:0000256" key="6">
    <source>
        <dbReference type="ARBA" id="ARBA00022801"/>
    </source>
</evidence>
<dbReference type="InterPro" id="IPR015797">
    <property type="entry name" value="NUDIX_hydrolase-like_dom_sf"/>
</dbReference>
<dbReference type="KEGG" id="marq:MARGE09_P2984"/>
<dbReference type="PANTHER" id="PTHR11839:SF5">
    <property type="entry name" value="ADP-RIBOSE PYROPHOSPHATASE"/>
    <property type="match status" value="1"/>
</dbReference>
<dbReference type="EMBL" id="AP023086">
    <property type="protein sequence ID" value="BCD98783.1"/>
    <property type="molecule type" value="Genomic_DNA"/>
</dbReference>
<dbReference type="NCBIfam" id="TIGR00052">
    <property type="entry name" value="nudix-type nucleoside diphosphatase, YffH/AdpP family"/>
    <property type="match status" value="1"/>
</dbReference>
<evidence type="ECO:0000256" key="8">
    <source>
        <dbReference type="ARBA" id="ARBA00025164"/>
    </source>
</evidence>
<dbReference type="PANTHER" id="PTHR11839">
    <property type="entry name" value="UDP/ADP-SUGAR PYROPHOSPHATASE"/>
    <property type="match status" value="1"/>
</dbReference>
<dbReference type="GO" id="GO:0046872">
    <property type="term" value="F:metal ion binding"/>
    <property type="evidence" value="ECO:0007669"/>
    <property type="project" value="UniProtKB-KW"/>
</dbReference>
<comment type="cofactor">
    <cofactor evidence="1 13">
        <name>Mg(2+)</name>
        <dbReference type="ChEBI" id="CHEBI:18420"/>
    </cofactor>
</comment>
<evidence type="ECO:0000256" key="4">
    <source>
        <dbReference type="ARBA" id="ARBA00013297"/>
    </source>
</evidence>
<sequence>MAKPSGVNGTSFTSAQFGRADVKLLSSKVSFRGFFELSVHRFRHRLFKGGWSGEIEREVFTKTEAAAAVLYDPKNDLIALIEQFRAGAVDSEYGPWCLEVVAGMIEPGESPDDLIVREIKEEADVVPHKLHKITAYYSTPGACNEKIHLYCAECDLSHSGGVHGLESENEDILLSVFDAQEVLDAMLNSRMNNAATLLALQWLAMNRQQLRSGVAPNC</sequence>
<evidence type="ECO:0000256" key="1">
    <source>
        <dbReference type="ARBA" id="ARBA00001946"/>
    </source>
</evidence>
<evidence type="ECO:0000256" key="3">
    <source>
        <dbReference type="ARBA" id="ARBA00012453"/>
    </source>
</evidence>
<dbReference type="RefSeq" id="WP_236983358.1">
    <property type="nucleotide sequence ID" value="NZ_AP023086.1"/>
</dbReference>
<dbReference type="AlphaFoldDB" id="A0AAN1WJH1"/>
<keyword evidence="6 16" id="KW-0378">Hydrolase</keyword>
<dbReference type="CDD" id="cd24155">
    <property type="entry name" value="NUDIX_ADPRase"/>
    <property type="match status" value="1"/>
</dbReference>
<dbReference type="GO" id="GO:0047631">
    <property type="term" value="F:ADP-ribose diphosphatase activity"/>
    <property type="evidence" value="ECO:0007669"/>
    <property type="project" value="UniProtKB-EC"/>
</dbReference>
<evidence type="ECO:0000256" key="12">
    <source>
        <dbReference type="ARBA" id="ARBA00049546"/>
    </source>
</evidence>
<feature type="binding site" evidence="13">
    <location>
        <position position="170"/>
    </location>
    <ligand>
        <name>Mg(2+)</name>
        <dbReference type="ChEBI" id="CHEBI:18420"/>
        <label>1</label>
    </ligand>
</feature>
<evidence type="ECO:0000256" key="11">
    <source>
        <dbReference type="ARBA" id="ARBA00033056"/>
    </source>
</evidence>
<dbReference type="Proteomes" id="UP001320119">
    <property type="component" value="Chromosome"/>
</dbReference>
<dbReference type="InterPro" id="IPR004385">
    <property type="entry name" value="NDP_pyrophosphatase"/>
</dbReference>
<keyword evidence="5 13" id="KW-0479">Metal-binding</keyword>
<feature type="domain" description="Nudix hydrolase" evidence="15">
    <location>
        <begin position="61"/>
        <end position="204"/>
    </location>
</feature>
<comment type="catalytic activity">
    <reaction evidence="12">
        <text>ADP-D-ribose + H2O = D-ribose 5-phosphate + AMP + 2 H(+)</text>
        <dbReference type="Rhea" id="RHEA:10412"/>
        <dbReference type="ChEBI" id="CHEBI:15377"/>
        <dbReference type="ChEBI" id="CHEBI:15378"/>
        <dbReference type="ChEBI" id="CHEBI:57967"/>
        <dbReference type="ChEBI" id="CHEBI:78346"/>
        <dbReference type="ChEBI" id="CHEBI:456215"/>
        <dbReference type="EC" id="3.6.1.13"/>
    </reaction>
</comment>
<gene>
    <name evidence="16" type="ORF">MARGE09_P2984</name>
</gene>
<evidence type="ECO:0000256" key="2">
    <source>
        <dbReference type="ARBA" id="ARBA00007482"/>
    </source>
</evidence>
<comment type="similarity">
    <text evidence="2">Belongs to the Nudix hydrolase family. NudF subfamily.</text>
</comment>
<feature type="binding site" evidence="13">
    <location>
        <position position="118"/>
    </location>
    <ligand>
        <name>Mg(2+)</name>
        <dbReference type="ChEBI" id="CHEBI:18420"/>
        <label>1</label>
    </ligand>
</feature>
<evidence type="ECO:0000256" key="9">
    <source>
        <dbReference type="ARBA" id="ARBA00030162"/>
    </source>
</evidence>
<evidence type="ECO:0000259" key="15">
    <source>
        <dbReference type="PROSITE" id="PS51462"/>
    </source>
</evidence>
<proteinExistence type="inferred from homology"/>
<dbReference type="GO" id="GO:0019144">
    <property type="term" value="F:ADP-sugar diphosphatase activity"/>
    <property type="evidence" value="ECO:0007669"/>
    <property type="project" value="TreeGrafter"/>
</dbReference>
<dbReference type="SUPFAM" id="SSF55811">
    <property type="entry name" value="Nudix"/>
    <property type="match status" value="1"/>
</dbReference>
<evidence type="ECO:0000256" key="7">
    <source>
        <dbReference type="ARBA" id="ARBA00022842"/>
    </source>
</evidence>
<organism evidence="16 17">
    <name type="scientific">Marinagarivorans cellulosilyticus</name>
    <dbReference type="NCBI Taxonomy" id="2721545"/>
    <lineage>
        <taxon>Bacteria</taxon>
        <taxon>Pseudomonadati</taxon>
        <taxon>Pseudomonadota</taxon>
        <taxon>Gammaproteobacteria</taxon>
        <taxon>Cellvibrionales</taxon>
        <taxon>Cellvibrionaceae</taxon>
        <taxon>Marinagarivorans</taxon>
    </lineage>
</organism>
<comment type="function">
    <text evidence="8">Acts on ADP-mannose and ADP-glucose as well as ADP-ribose. Prevents glycogen biosynthesis. The reaction catalyzed by this enzyme is a limiting step of the gluconeogenic process.</text>
</comment>
<dbReference type="GO" id="GO:0019693">
    <property type="term" value="P:ribose phosphate metabolic process"/>
    <property type="evidence" value="ECO:0007669"/>
    <property type="project" value="TreeGrafter"/>
</dbReference>
<accession>A0AAN1WJH1</accession>
<evidence type="ECO:0000256" key="5">
    <source>
        <dbReference type="ARBA" id="ARBA00022723"/>
    </source>
</evidence>
<dbReference type="PROSITE" id="PS51462">
    <property type="entry name" value="NUDIX"/>
    <property type="match status" value="1"/>
</dbReference>
<dbReference type="Pfam" id="PF00293">
    <property type="entry name" value="NUDIX"/>
    <property type="match status" value="1"/>
</dbReference>
<reference evidence="16 17" key="1">
    <citation type="journal article" date="2022" name="IScience">
        <title>An ultrasensitive nanofiber-based assay for enzymatic hydrolysis and deep-sea microbial degradation of cellulose.</title>
        <authorList>
            <person name="Tsudome M."/>
            <person name="Tachioka M."/>
            <person name="Miyazaki M."/>
            <person name="Uchimura K."/>
            <person name="Tsuda M."/>
            <person name="Takaki Y."/>
            <person name="Deguchi S."/>
        </authorList>
    </citation>
    <scope>NUCLEOTIDE SEQUENCE [LARGE SCALE GENOMIC DNA]</scope>
    <source>
        <strain evidence="16 17">GE09</strain>
    </source>
</reference>
<evidence type="ECO:0000313" key="16">
    <source>
        <dbReference type="EMBL" id="BCD98783.1"/>
    </source>
</evidence>
<keyword evidence="7 13" id="KW-0460">Magnesium</keyword>
<evidence type="ECO:0000256" key="13">
    <source>
        <dbReference type="PIRSR" id="PIRSR604385-2"/>
    </source>
</evidence>
<dbReference type="Gene3D" id="3.90.79.10">
    <property type="entry name" value="Nucleoside Triphosphate Pyrophosphohydrolase"/>
    <property type="match status" value="1"/>
</dbReference>
<evidence type="ECO:0000256" key="14">
    <source>
        <dbReference type="PIRSR" id="PIRSR604385-3"/>
    </source>
</evidence>